<evidence type="ECO:0000313" key="2">
    <source>
        <dbReference type="Proteomes" id="UP001057402"/>
    </source>
</evidence>
<keyword evidence="2" id="KW-1185">Reference proteome</keyword>
<comment type="caution">
    <text evidence="1">The sequence shown here is derived from an EMBL/GenBank/DDBJ whole genome shotgun (WGS) entry which is preliminary data.</text>
</comment>
<evidence type="ECO:0000313" key="1">
    <source>
        <dbReference type="EMBL" id="KAI4312925.1"/>
    </source>
</evidence>
<dbReference type="EMBL" id="CM042890">
    <property type="protein sequence ID" value="KAI4312925.1"/>
    <property type="molecule type" value="Genomic_DNA"/>
</dbReference>
<sequence length="76" mass="8630">MTFNKWLPIKPVPRALIVNIGDMFEIMSNGENKSIEHTAMVNSEKERLSIAAFHGIKLEGTVGPLPHLTKRKRARY</sequence>
<dbReference type="Proteomes" id="UP001057402">
    <property type="component" value="Chromosome 11"/>
</dbReference>
<gene>
    <name evidence="1" type="ORF">MLD38_037712</name>
</gene>
<name>A0ACB9LN39_9MYRT</name>
<proteinExistence type="predicted"/>
<organism evidence="1 2">
    <name type="scientific">Melastoma candidum</name>
    <dbReference type="NCBI Taxonomy" id="119954"/>
    <lineage>
        <taxon>Eukaryota</taxon>
        <taxon>Viridiplantae</taxon>
        <taxon>Streptophyta</taxon>
        <taxon>Embryophyta</taxon>
        <taxon>Tracheophyta</taxon>
        <taxon>Spermatophyta</taxon>
        <taxon>Magnoliopsida</taxon>
        <taxon>eudicotyledons</taxon>
        <taxon>Gunneridae</taxon>
        <taxon>Pentapetalae</taxon>
        <taxon>rosids</taxon>
        <taxon>malvids</taxon>
        <taxon>Myrtales</taxon>
        <taxon>Melastomataceae</taxon>
        <taxon>Melastomatoideae</taxon>
        <taxon>Melastomateae</taxon>
        <taxon>Melastoma</taxon>
    </lineage>
</organism>
<protein>
    <submittedName>
        <fullName evidence="1">Uncharacterized protein</fullName>
    </submittedName>
</protein>
<reference evidence="2" key="1">
    <citation type="journal article" date="2023" name="Front. Plant Sci.">
        <title>Chromosomal-level genome assembly of Melastoma candidum provides insights into trichome evolution.</title>
        <authorList>
            <person name="Zhong Y."/>
            <person name="Wu W."/>
            <person name="Sun C."/>
            <person name="Zou P."/>
            <person name="Liu Y."/>
            <person name="Dai S."/>
            <person name="Zhou R."/>
        </authorList>
    </citation>
    <scope>NUCLEOTIDE SEQUENCE [LARGE SCALE GENOMIC DNA]</scope>
</reference>
<accession>A0ACB9LN39</accession>